<gene>
    <name evidence="1" type="ORF">J7T54_000639</name>
</gene>
<keyword evidence="2" id="KW-1185">Reference proteome</keyword>
<dbReference type="OrthoDB" id="10400022at2759"/>
<evidence type="ECO:0000313" key="2">
    <source>
        <dbReference type="Proteomes" id="UP001055219"/>
    </source>
</evidence>
<dbReference type="AlphaFoldDB" id="A0A9Q0BEP5"/>
<protein>
    <submittedName>
        <fullName evidence="1">Uncharacterized protein</fullName>
    </submittedName>
</protein>
<dbReference type="RefSeq" id="XP_051363993.1">
    <property type="nucleotide sequence ID" value="XM_051504480.1"/>
</dbReference>
<dbReference type="EMBL" id="JAGIXG020000009">
    <property type="protein sequence ID" value="KAI6783137.1"/>
    <property type="molecule type" value="Genomic_DNA"/>
</dbReference>
<comment type="caution">
    <text evidence="1">The sequence shown here is derived from an EMBL/GenBank/DDBJ whole genome shotgun (WGS) entry which is preliminary data.</text>
</comment>
<reference evidence="1" key="1">
    <citation type="journal article" date="2021" name="J Fungi (Basel)">
        <title>Genomic and Metabolomic Analyses of the Marine Fungus Emericellopsis cladophorae: Insights into Saltwater Adaptability Mechanisms and Its Biosynthetic Potential.</title>
        <authorList>
            <person name="Goncalves M.F.M."/>
            <person name="Hilario S."/>
            <person name="Van de Peer Y."/>
            <person name="Esteves A.C."/>
            <person name="Alves A."/>
        </authorList>
    </citation>
    <scope>NUCLEOTIDE SEQUENCE</scope>
    <source>
        <strain evidence="1">MUM 19.33</strain>
    </source>
</reference>
<proteinExistence type="predicted"/>
<reference evidence="1" key="2">
    <citation type="submission" date="2022-07" db="EMBL/GenBank/DDBJ databases">
        <authorList>
            <person name="Goncalves M.F.M."/>
            <person name="Hilario S."/>
            <person name="Van De Peer Y."/>
            <person name="Esteves A.C."/>
            <person name="Alves A."/>
        </authorList>
    </citation>
    <scope>NUCLEOTIDE SEQUENCE</scope>
    <source>
        <strain evidence="1">MUM 19.33</strain>
    </source>
</reference>
<accession>A0A9Q0BEP5</accession>
<evidence type="ECO:0000313" key="1">
    <source>
        <dbReference type="EMBL" id="KAI6783137.1"/>
    </source>
</evidence>
<dbReference type="Proteomes" id="UP001055219">
    <property type="component" value="Unassembled WGS sequence"/>
</dbReference>
<dbReference type="GeneID" id="75827158"/>
<name>A0A9Q0BEP5_9HYPO</name>
<sequence>MSTKSLSPLDRFANLRTWPPVEDPPSYHGYQAGSASLVTVHEHVEYAPSLRCTVENMEDYSNRREFIQARAAETLIALAAERTEQHRREKRMHLWRSSWCWAKDAVTNLMRRFGLGKAKNTHVKCIGVQAIG</sequence>
<organism evidence="1 2">
    <name type="scientific">Emericellopsis cladophorae</name>
    <dbReference type="NCBI Taxonomy" id="2686198"/>
    <lineage>
        <taxon>Eukaryota</taxon>
        <taxon>Fungi</taxon>
        <taxon>Dikarya</taxon>
        <taxon>Ascomycota</taxon>
        <taxon>Pezizomycotina</taxon>
        <taxon>Sordariomycetes</taxon>
        <taxon>Hypocreomycetidae</taxon>
        <taxon>Hypocreales</taxon>
        <taxon>Bionectriaceae</taxon>
        <taxon>Emericellopsis</taxon>
    </lineage>
</organism>